<keyword evidence="10" id="KW-0539">Nucleus</keyword>
<keyword evidence="7" id="KW-0805">Transcription regulation</keyword>
<comment type="similarity">
    <text evidence="2">Belongs to the krueppel C2H2-type zinc-finger protein family.</text>
</comment>
<feature type="transmembrane region" description="Helical" evidence="13">
    <location>
        <begin position="12"/>
        <end position="37"/>
    </location>
</feature>
<feature type="domain" description="C2H2-type" evidence="14">
    <location>
        <begin position="231"/>
        <end position="258"/>
    </location>
</feature>
<dbReference type="GeneTree" id="ENSGT00940000161979"/>
<keyword evidence="8" id="KW-0238">DNA-binding</keyword>
<comment type="subcellular location">
    <subcellularLocation>
        <location evidence="1">Nucleus</location>
    </subcellularLocation>
</comment>
<feature type="domain" description="C2H2-type" evidence="14">
    <location>
        <begin position="159"/>
        <end position="186"/>
    </location>
</feature>
<feature type="domain" description="C2H2-type" evidence="14">
    <location>
        <begin position="128"/>
        <end position="155"/>
    </location>
</feature>
<feature type="domain" description="C2H2-type" evidence="14">
    <location>
        <begin position="335"/>
        <end position="364"/>
    </location>
</feature>
<feature type="compositionally biased region" description="Basic and acidic residues" evidence="12">
    <location>
        <begin position="80"/>
        <end position="90"/>
    </location>
</feature>
<dbReference type="Pfam" id="PF13912">
    <property type="entry name" value="zf-C2H2_6"/>
    <property type="match status" value="2"/>
</dbReference>
<dbReference type="FunFam" id="3.30.160.60:FF:000688">
    <property type="entry name" value="zinc finger protein 197 isoform X1"/>
    <property type="match status" value="1"/>
</dbReference>
<feature type="compositionally biased region" description="Acidic residues" evidence="12">
    <location>
        <begin position="63"/>
        <end position="73"/>
    </location>
</feature>
<reference evidence="15" key="1">
    <citation type="submission" date="2025-08" db="UniProtKB">
        <authorList>
            <consortium name="Ensembl"/>
        </authorList>
    </citation>
    <scope>IDENTIFICATION</scope>
</reference>
<dbReference type="PANTHER" id="PTHR24393:SF15">
    <property type="entry name" value="IP01243P-RELATED"/>
    <property type="match status" value="1"/>
</dbReference>
<protein>
    <recommendedName>
        <fullName evidence="14">C2H2-type domain-containing protein</fullName>
    </recommendedName>
</protein>
<dbReference type="PANTHER" id="PTHR24393">
    <property type="entry name" value="ZINC FINGER PROTEIN"/>
    <property type="match status" value="1"/>
</dbReference>
<organism evidence="15 16">
    <name type="scientific">Labrus bergylta</name>
    <name type="common">ballan wrasse</name>
    <dbReference type="NCBI Taxonomy" id="56723"/>
    <lineage>
        <taxon>Eukaryota</taxon>
        <taxon>Metazoa</taxon>
        <taxon>Chordata</taxon>
        <taxon>Craniata</taxon>
        <taxon>Vertebrata</taxon>
        <taxon>Euteleostomi</taxon>
        <taxon>Actinopterygii</taxon>
        <taxon>Neopterygii</taxon>
        <taxon>Teleostei</taxon>
        <taxon>Neoteleostei</taxon>
        <taxon>Acanthomorphata</taxon>
        <taxon>Eupercaria</taxon>
        <taxon>Labriformes</taxon>
        <taxon>Labridae</taxon>
        <taxon>Labrus</taxon>
    </lineage>
</organism>
<dbReference type="SUPFAM" id="SSF57667">
    <property type="entry name" value="beta-beta-alpha zinc fingers"/>
    <property type="match status" value="5"/>
</dbReference>
<dbReference type="FunFam" id="3.30.160.60:FF:002343">
    <property type="entry name" value="Zinc finger protein 33A"/>
    <property type="match status" value="2"/>
</dbReference>
<evidence type="ECO:0000256" key="9">
    <source>
        <dbReference type="ARBA" id="ARBA00023163"/>
    </source>
</evidence>
<dbReference type="Ensembl" id="ENSLBET00000035034.1">
    <property type="protein sequence ID" value="ENSLBEP00000033563.1"/>
    <property type="gene ID" value="ENSLBEG00000025270.1"/>
</dbReference>
<feature type="domain" description="C2H2-type" evidence="14">
    <location>
        <begin position="365"/>
        <end position="392"/>
    </location>
</feature>
<evidence type="ECO:0000256" key="5">
    <source>
        <dbReference type="ARBA" id="ARBA00022771"/>
    </source>
</evidence>
<keyword evidence="5 11" id="KW-0863">Zinc-finger</keyword>
<dbReference type="PROSITE" id="PS50157">
    <property type="entry name" value="ZINC_FINGER_C2H2_2"/>
    <property type="match status" value="8"/>
</dbReference>
<dbReference type="Proteomes" id="UP000261660">
    <property type="component" value="Unplaced"/>
</dbReference>
<evidence type="ECO:0000256" key="2">
    <source>
        <dbReference type="ARBA" id="ARBA00006991"/>
    </source>
</evidence>
<dbReference type="Pfam" id="PF00096">
    <property type="entry name" value="zf-C2H2"/>
    <property type="match status" value="3"/>
</dbReference>
<dbReference type="InterPro" id="IPR036236">
    <property type="entry name" value="Znf_C2H2_sf"/>
</dbReference>
<feature type="domain" description="C2H2-type" evidence="14">
    <location>
        <begin position="259"/>
        <end position="286"/>
    </location>
</feature>
<sequence>MHFHAYLRRIGVIVVLFCEHVLVCTLFISVCLVVSVMCFPLSDLNNVTRSAEEAQQDTHVDEESTDDADEIVDEVGSSPRDVKGTKRQLDAEEPMGDVDGIEDVAEDDEEADRGEGTDPTAKQKKCRLVCKECGERFPRREMFNLHRHFHAHGDELTPLTCKECGLTFQHRSSLIKHRNEHKEKEEQLLVPKKEAQTMEVGSFECAECEKIFSTVDKLRDHNCFKTVEKPYHCPLCRQEFQFRASVTKHMMTHSQERKFTCQECSQTFPNVMVLRYHQRCHTALKPYECPECGMVFKHYSVMEDHRRKHTDNTRSHLFSSYLQQHLIIHTGKKPYKCPDCGKDFAFIDETQLQQHMLSHNGDKPHKCDQCDKSFGLAYLLRDHMNTHTGERPHHCNECNKSFSWFSSLLWCGWSMCISSCYS</sequence>
<evidence type="ECO:0000256" key="8">
    <source>
        <dbReference type="ARBA" id="ARBA00023125"/>
    </source>
</evidence>
<dbReference type="GO" id="GO:0001228">
    <property type="term" value="F:DNA-binding transcription activator activity, RNA polymerase II-specific"/>
    <property type="evidence" value="ECO:0007669"/>
    <property type="project" value="TreeGrafter"/>
</dbReference>
<keyword evidence="13" id="KW-1133">Transmembrane helix</keyword>
<evidence type="ECO:0000256" key="4">
    <source>
        <dbReference type="ARBA" id="ARBA00022737"/>
    </source>
</evidence>
<evidence type="ECO:0000256" key="13">
    <source>
        <dbReference type="SAM" id="Phobius"/>
    </source>
</evidence>
<evidence type="ECO:0000256" key="10">
    <source>
        <dbReference type="ARBA" id="ARBA00023242"/>
    </source>
</evidence>
<reference evidence="15" key="2">
    <citation type="submission" date="2025-09" db="UniProtKB">
        <authorList>
            <consortium name="Ensembl"/>
        </authorList>
    </citation>
    <scope>IDENTIFICATION</scope>
</reference>
<evidence type="ECO:0000259" key="14">
    <source>
        <dbReference type="PROSITE" id="PS50157"/>
    </source>
</evidence>
<evidence type="ECO:0000256" key="1">
    <source>
        <dbReference type="ARBA" id="ARBA00004123"/>
    </source>
</evidence>
<dbReference type="STRING" id="56723.ENSLBEP00000033563"/>
<dbReference type="SMART" id="SM00355">
    <property type="entry name" value="ZnF_C2H2"/>
    <property type="match status" value="8"/>
</dbReference>
<feature type="compositionally biased region" description="Basic and acidic residues" evidence="12">
    <location>
        <begin position="52"/>
        <end position="62"/>
    </location>
</feature>
<evidence type="ECO:0000256" key="7">
    <source>
        <dbReference type="ARBA" id="ARBA00023015"/>
    </source>
</evidence>
<feature type="domain" description="C2H2-type" evidence="14">
    <location>
        <begin position="203"/>
        <end position="230"/>
    </location>
</feature>
<evidence type="ECO:0000313" key="15">
    <source>
        <dbReference type="Ensembl" id="ENSLBEP00000033563.1"/>
    </source>
</evidence>
<evidence type="ECO:0000256" key="12">
    <source>
        <dbReference type="SAM" id="MobiDB-lite"/>
    </source>
</evidence>
<dbReference type="GO" id="GO:0005634">
    <property type="term" value="C:nucleus"/>
    <property type="evidence" value="ECO:0007669"/>
    <property type="project" value="UniProtKB-SubCell"/>
</dbReference>
<accession>A0A3Q3GT37</accession>
<keyword evidence="16" id="KW-1185">Reference proteome</keyword>
<keyword evidence="4" id="KW-0677">Repeat</keyword>
<keyword evidence="13" id="KW-0812">Transmembrane</keyword>
<dbReference type="FunFam" id="3.30.160.60:FF:001156">
    <property type="entry name" value="Zinc finger protein 407"/>
    <property type="match status" value="1"/>
</dbReference>
<dbReference type="AlphaFoldDB" id="A0A3Q3GT37"/>
<dbReference type="GO" id="GO:0000978">
    <property type="term" value="F:RNA polymerase II cis-regulatory region sequence-specific DNA binding"/>
    <property type="evidence" value="ECO:0007669"/>
    <property type="project" value="TreeGrafter"/>
</dbReference>
<evidence type="ECO:0000256" key="3">
    <source>
        <dbReference type="ARBA" id="ARBA00022723"/>
    </source>
</evidence>
<evidence type="ECO:0000256" key="6">
    <source>
        <dbReference type="ARBA" id="ARBA00022833"/>
    </source>
</evidence>
<keyword evidence="3" id="KW-0479">Metal-binding</keyword>
<dbReference type="InterPro" id="IPR013087">
    <property type="entry name" value="Znf_C2H2_type"/>
</dbReference>
<feature type="compositionally biased region" description="Acidic residues" evidence="12">
    <location>
        <begin position="91"/>
        <end position="112"/>
    </location>
</feature>
<evidence type="ECO:0000313" key="16">
    <source>
        <dbReference type="Proteomes" id="UP000261660"/>
    </source>
</evidence>
<evidence type="ECO:0000256" key="11">
    <source>
        <dbReference type="PROSITE-ProRule" id="PRU00042"/>
    </source>
</evidence>
<feature type="domain" description="C2H2-type" evidence="14">
    <location>
        <begin position="287"/>
        <end position="314"/>
    </location>
</feature>
<feature type="region of interest" description="Disordered" evidence="12">
    <location>
        <begin position="52"/>
        <end position="120"/>
    </location>
</feature>
<proteinExistence type="inferred from homology"/>
<dbReference type="GO" id="GO:0008270">
    <property type="term" value="F:zinc ion binding"/>
    <property type="evidence" value="ECO:0007669"/>
    <property type="project" value="UniProtKB-KW"/>
</dbReference>
<dbReference type="InParanoid" id="A0A3Q3GT37"/>
<name>A0A3Q3GT37_9LABR</name>
<dbReference type="PROSITE" id="PS00028">
    <property type="entry name" value="ZINC_FINGER_C2H2_1"/>
    <property type="match status" value="6"/>
</dbReference>
<dbReference type="Gene3D" id="3.30.160.60">
    <property type="entry name" value="Classic Zinc Finger"/>
    <property type="match status" value="7"/>
</dbReference>
<keyword evidence="13" id="KW-0472">Membrane</keyword>
<keyword evidence="9" id="KW-0804">Transcription</keyword>
<keyword evidence="6" id="KW-0862">Zinc</keyword>